<evidence type="ECO:0000313" key="2">
    <source>
        <dbReference type="Proteomes" id="UP000309992"/>
    </source>
</evidence>
<name>A0ABY2RZW3_9PSEU</name>
<proteinExistence type="predicted"/>
<sequence>MTWPDSWPKRQVVCDLVALTGQTVQGASLEYQQTGAPWCVLNGVLVAPATISATFDANGHAETLLPRTDVAAPAGRTWTATVRVGERTFVKTFALPDGDGPLALASAADTVPLGGLHRVVATVNGVGPDEAGNVDVTVAAGSVAWTEVTGKPSAFPPSPHTHAPADVAGLPAALVDIDTRLDALEAAPAEHRHQIADIDGLAAALTTAQEQPDLSDVAVTLAYDPDTGWPQRPTTRPVVWLGGTNPGNVPPGLTTRDLWFADSGA</sequence>
<keyword evidence="2" id="KW-1185">Reference proteome</keyword>
<evidence type="ECO:0000313" key="1">
    <source>
        <dbReference type="EMBL" id="TKG66919.1"/>
    </source>
</evidence>
<dbReference type="Proteomes" id="UP000309992">
    <property type="component" value="Unassembled WGS sequence"/>
</dbReference>
<reference evidence="1 2" key="1">
    <citation type="journal article" date="2015" name="Antonie Van Leeuwenhoek">
        <title>Prauserella endophytica sp. nov., an endophytic actinobacterium isolated from Tamarix taklamakanensis.</title>
        <authorList>
            <person name="Liu J.M."/>
            <person name="Habden X."/>
            <person name="Guo L."/>
            <person name="Tuo L."/>
            <person name="Jiang Z.K."/>
            <person name="Liu S.W."/>
            <person name="Liu X.F."/>
            <person name="Chen L."/>
            <person name="Li R.F."/>
            <person name="Zhang Y.Q."/>
            <person name="Sun C.H."/>
        </authorList>
    </citation>
    <scope>NUCLEOTIDE SEQUENCE [LARGE SCALE GENOMIC DNA]</scope>
    <source>
        <strain evidence="1 2">CGMCC 4.7182</strain>
    </source>
</reference>
<dbReference type="RefSeq" id="WP_112275434.1">
    <property type="nucleotide sequence ID" value="NZ_SWMS01000014.1"/>
</dbReference>
<protein>
    <submittedName>
        <fullName evidence="1">Uncharacterized protein</fullName>
    </submittedName>
</protein>
<organism evidence="1 2">
    <name type="scientific">Prauserella endophytica</name>
    <dbReference type="NCBI Taxonomy" id="1592324"/>
    <lineage>
        <taxon>Bacteria</taxon>
        <taxon>Bacillati</taxon>
        <taxon>Actinomycetota</taxon>
        <taxon>Actinomycetes</taxon>
        <taxon>Pseudonocardiales</taxon>
        <taxon>Pseudonocardiaceae</taxon>
        <taxon>Prauserella</taxon>
        <taxon>Prauserella coralliicola group</taxon>
    </lineage>
</organism>
<comment type="caution">
    <text evidence="1">The sequence shown here is derived from an EMBL/GenBank/DDBJ whole genome shotgun (WGS) entry which is preliminary data.</text>
</comment>
<gene>
    <name evidence="1" type="ORF">FCN18_23690</name>
</gene>
<dbReference type="EMBL" id="SWMS01000014">
    <property type="protein sequence ID" value="TKG66919.1"/>
    <property type="molecule type" value="Genomic_DNA"/>
</dbReference>
<accession>A0ABY2RZW3</accession>